<name>A0AAV7YLZ0_9EUKA</name>
<evidence type="ECO:0000313" key="1">
    <source>
        <dbReference type="EMBL" id="KAJ3428469.1"/>
    </source>
</evidence>
<dbReference type="Proteomes" id="UP001146793">
    <property type="component" value="Unassembled WGS sequence"/>
</dbReference>
<reference evidence="1" key="1">
    <citation type="submission" date="2022-08" db="EMBL/GenBank/DDBJ databases">
        <title>Novel sulphate-reducing endosymbionts in the free-living metamonad Anaeramoeba.</title>
        <authorList>
            <person name="Jerlstrom-Hultqvist J."/>
            <person name="Cepicka I."/>
            <person name="Gallot-Lavallee L."/>
            <person name="Salas-Leiva D."/>
            <person name="Curtis B.A."/>
            <person name="Zahonova K."/>
            <person name="Pipaliya S."/>
            <person name="Dacks J."/>
            <person name="Roger A.J."/>
        </authorList>
    </citation>
    <scope>NUCLEOTIDE SEQUENCE</scope>
    <source>
        <strain evidence="1">Busselton2</strain>
    </source>
</reference>
<protein>
    <submittedName>
        <fullName evidence="1">Uncharacterized protein</fullName>
    </submittedName>
</protein>
<gene>
    <name evidence="1" type="ORF">M0812_23792</name>
</gene>
<accession>A0AAV7YLZ0</accession>
<comment type="caution">
    <text evidence="1">The sequence shown here is derived from an EMBL/GenBank/DDBJ whole genome shotgun (WGS) entry which is preliminary data.</text>
</comment>
<evidence type="ECO:0000313" key="2">
    <source>
        <dbReference type="Proteomes" id="UP001146793"/>
    </source>
</evidence>
<sequence length="412" mass="49645">MKLSLEIDILDETTQYLTNTKPNKLIKELIKTIFKQILHENSTDLEKKIIMKQEDLKSLIRKLQKLDPNDVKELEKNQPIYSESLIFFEIPLDFYISRRMIGKNLERLKNYPPSQFEALFSIVFEMANDSEKIYEGRSTNPNESYMSTRIMFIPKRIDAKDQFTMRAMWAVLQRESPNWKSKILNRVGFRISNSHFEREKEHYQQRVQNSLRATQKKYIQRRWENKPYYRKVMQEQKEINEKDSENKTQKKPWKCRNFKCTISFQTEKNRNINELKCKNWEYGKNFREGQRPIVLKKRKRKKKKSTVITKQGDNEFKYSDDDLTFEELSDENGIEENSKVLILDPEKQWNLGWIHYGNLLTRYSSPNLKVSLPNGQLEEKENKRLNIFNDFILQNRKENEKLSHQDPIEILY</sequence>
<organism evidence="1 2">
    <name type="scientific">Anaeramoeba flamelloides</name>
    <dbReference type="NCBI Taxonomy" id="1746091"/>
    <lineage>
        <taxon>Eukaryota</taxon>
        <taxon>Metamonada</taxon>
        <taxon>Anaeramoebidae</taxon>
        <taxon>Anaeramoeba</taxon>
    </lineage>
</organism>
<dbReference type="AlphaFoldDB" id="A0AAV7YLZ0"/>
<dbReference type="EMBL" id="JANTQA010000057">
    <property type="protein sequence ID" value="KAJ3428469.1"/>
    <property type="molecule type" value="Genomic_DNA"/>
</dbReference>
<proteinExistence type="predicted"/>